<dbReference type="PANTHER" id="PTHR33407:SF9">
    <property type="entry name" value="PECTATE LYASE F-RELATED"/>
    <property type="match status" value="1"/>
</dbReference>
<keyword evidence="6" id="KW-0732">Signal</keyword>
<comment type="function">
    <text evidence="9 10">Pectinolytic enzyme consist of four classes of enzymes: pectin lyase, polygalacturonase, pectin methylesterase and rhamnogalacturonase. Among pectinolytic enzymes, pectin lyase is the most important in depolymerization of pectin, since it cleaves internal glycosidic bonds of highly methylated pectins. Favors pectate, the anion, over pectin, the methyl ester.</text>
</comment>
<dbReference type="Gene3D" id="2.160.20.10">
    <property type="entry name" value="Single-stranded right-handed beta-helix, Pectin lyase-like"/>
    <property type="match status" value="1"/>
</dbReference>
<dbReference type="GO" id="GO:0030570">
    <property type="term" value="F:pectate lyase activity"/>
    <property type="evidence" value="ECO:0007669"/>
    <property type="project" value="UniProtKB-UniRule"/>
</dbReference>
<evidence type="ECO:0000256" key="3">
    <source>
        <dbReference type="ARBA" id="ARBA00004613"/>
    </source>
</evidence>
<evidence type="ECO:0000256" key="6">
    <source>
        <dbReference type="ARBA" id="ARBA00022729"/>
    </source>
</evidence>
<evidence type="ECO:0000313" key="11">
    <source>
        <dbReference type="EMBL" id="KAG8623787.1"/>
    </source>
</evidence>
<organism evidence="11 12">
    <name type="scientific">Elsinoe batatas</name>
    <dbReference type="NCBI Taxonomy" id="2601811"/>
    <lineage>
        <taxon>Eukaryota</taxon>
        <taxon>Fungi</taxon>
        <taxon>Dikarya</taxon>
        <taxon>Ascomycota</taxon>
        <taxon>Pezizomycotina</taxon>
        <taxon>Dothideomycetes</taxon>
        <taxon>Dothideomycetidae</taxon>
        <taxon>Myriangiales</taxon>
        <taxon>Elsinoaceae</taxon>
        <taxon>Elsinoe</taxon>
    </lineage>
</organism>
<dbReference type="GO" id="GO:0005576">
    <property type="term" value="C:extracellular region"/>
    <property type="evidence" value="ECO:0007669"/>
    <property type="project" value="UniProtKB-SubCell"/>
</dbReference>
<name>A0A8K0KUL1_9PEZI</name>
<dbReference type="InterPro" id="IPR012334">
    <property type="entry name" value="Pectin_lyas_fold"/>
</dbReference>
<dbReference type="InterPro" id="IPR004898">
    <property type="entry name" value="Pectate_lyase_PlyH/PlyE-like"/>
</dbReference>
<evidence type="ECO:0000256" key="9">
    <source>
        <dbReference type="ARBA" id="ARBA00025679"/>
    </source>
</evidence>
<comment type="caution">
    <text evidence="11">The sequence shown here is derived from an EMBL/GenBank/DDBJ whole genome shotgun (WGS) entry which is preliminary data.</text>
</comment>
<keyword evidence="5 10" id="KW-0964">Secreted</keyword>
<evidence type="ECO:0000313" key="12">
    <source>
        <dbReference type="Proteomes" id="UP000809789"/>
    </source>
</evidence>
<dbReference type="EC" id="4.2.2.2" evidence="10"/>
<dbReference type="EMBL" id="JAESVG020000010">
    <property type="protein sequence ID" value="KAG8623787.1"/>
    <property type="molecule type" value="Genomic_DNA"/>
</dbReference>
<dbReference type="GO" id="GO:0045490">
    <property type="term" value="P:pectin catabolic process"/>
    <property type="evidence" value="ECO:0007669"/>
    <property type="project" value="TreeGrafter"/>
</dbReference>
<evidence type="ECO:0000256" key="2">
    <source>
        <dbReference type="ARBA" id="ARBA00001913"/>
    </source>
</evidence>
<evidence type="ECO:0000256" key="8">
    <source>
        <dbReference type="ARBA" id="ARBA00023239"/>
    </source>
</evidence>
<accession>A0A8K0KUL1</accession>
<sequence>MALHHTSNPPLRFATTDGDDVTGWRRHDQFAQWAERWTPLCGCVGGVSISFPAEQFSDVSHLFTNNNNNADVCNGYTGGVPKATSTKTNSKVIEVKAGQVFDGGWARYDRGSGACTEQAEGGDADAVFLLRAGATLRNVIIGKNQAEGVHCDGACNLEFVWFEDVCEDAISIKNDAAGAQTWIVGGGAYHASDKVVQHNGCGTVNIINFYVEDYGKLYRSCGNCSKQCKRNVYIEGVTAKNGGELAGINFNYGDTATLKNVCSDAKTKCQGYNGCAGGCEPTKAGTCSG</sequence>
<protein>
    <recommendedName>
        <fullName evidence="10">Pectate lyase</fullName>
        <ecNumber evidence="10">4.2.2.2</ecNumber>
    </recommendedName>
</protein>
<comment type="catalytic activity">
    <reaction evidence="1 10">
        <text>Eliminative cleavage of (1-&gt;4)-alpha-D-galacturonan to give oligosaccharides with 4-deoxy-alpha-D-galact-4-enuronosyl groups at their non-reducing ends.</text>
        <dbReference type="EC" id="4.2.2.2"/>
    </reaction>
</comment>
<reference evidence="11" key="1">
    <citation type="submission" date="2021-07" db="EMBL/GenBank/DDBJ databases">
        <title>Elsinoe batatas strain:CRI-CJ2 Genome sequencing and assembly.</title>
        <authorList>
            <person name="Huang L."/>
        </authorList>
    </citation>
    <scope>NUCLEOTIDE SEQUENCE</scope>
    <source>
        <strain evidence="11">CRI-CJ2</strain>
    </source>
</reference>
<evidence type="ECO:0000256" key="7">
    <source>
        <dbReference type="ARBA" id="ARBA00022837"/>
    </source>
</evidence>
<comment type="cofactor">
    <cofactor evidence="2 10">
        <name>Ca(2+)</name>
        <dbReference type="ChEBI" id="CHEBI:29108"/>
    </cofactor>
</comment>
<comment type="subcellular location">
    <subcellularLocation>
        <location evidence="3 10">Secreted</location>
    </subcellularLocation>
</comment>
<dbReference type="InterPro" id="IPR011050">
    <property type="entry name" value="Pectin_lyase_fold/virulence"/>
</dbReference>
<dbReference type="PANTHER" id="PTHR33407">
    <property type="entry name" value="PECTATE LYASE F-RELATED"/>
    <property type="match status" value="1"/>
</dbReference>
<proteinExistence type="inferred from homology"/>
<gene>
    <name evidence="11" type="ORF">KVT40_008763</name>
</gene>
<keyword evidence="8 10" id="KW-0456">Lyase</keyword>
<dbReference type="Pfam" id="PF03211">
    <property type="entry name" value="Pectate_lyase"/>
    <property type="match status" value="1"/>
</dbReference>
<comment type="similarity">
    <text evidence="4 10">Belongs to the polysaccharide lyase 3 family.</text>
</comment>
<evidence type="ECO:0000256" key="1">
    <source>
        <dbReference type="ARBA" id="ARBA00000695"/>
    </source>
</evidence>
<evidence type="ECO:0000256" key="4">
    <source>
        <dbReference type="ARBA" id="ARBA00006463"/>
    </source>
</evidence>
<keyword evidence="7 10" id="KW-0106">Calcium</keyword>
<dbReference type="AlphaFoldDB" id="A0A8K0KUL1"/>
<evidence type="ECO:0000256" key="5">
    <source>
        <dbReference type="ARBA" id="ARBA00022525"/>
    </source>
</evidence>
<evidence type="ECO:0000256" key="10">
    <source>
        <dbReference type="RuleBase" id="RU367009"/>
    </source>
</evidence>
<dbReference type="SUPFAM" id="SSF51126">
    <property type="entry name" value="Pectin lyase-like"/>
    <property type="match status" value="1"/>
</dbReference>
<keyword evidence="12" id="KW-1185">Reference proteome</keyword>
<dbReference type="Proteomes" id="UP000809789">
    <property type="component" value="Unassembled WGS sequence"/>
</dbReference>
<dbReference type="OrthoDB" id="441042at2759"/>